<accession>A0A653CV78</accession>
<organism evidence="2 3">
    <name type="scientific">Callosobruchus maculatus</name>
    <name type="common">Southern cowpea weevil</name>
    <name type="synonym">Pulse bruchid</name>
    <dbReference type="NCBI Taxonomy" id="64391"/>
    <lineage>
        <taxon>Eukaryota</taxon>
        <taxon>Metazoa</taxon>
        <taxon>Ecdysozoa</taxon>
        <taxon>Arthropoda</taxon>
        <taxon>Hexapoda</taxon>
        <taxon>Insecta</taxon>
        <taxon>Pterygota</taxon>
        <taxon>Neoptera</taxon>
        <taxon>Endopterygota</taxon>
        <taxon>Coleoptera</taxon>
        <taxon>Polyphaga</taxon>
        <taxon>Cucujiformia</taxon>
        <taxon>Chrysomeloidea</taxon>
        <taxon>Chrysomelidae</taxon>
        <taxon>Bruchinae</taxon>
        <taxon>Bruchini</taxon>
        <taxon>Callosobruchus</taxon>
    </lineage>
</organism>
<sequence length="35" mass="4173">MIWHEATTPEITLLFSLIFIFGRSFKNKFRLSQTV</sequence>
<proteinExistence type="predicted"/>
<gene>
    <name evidence="2" type="ORF">CALMAC_LOCUS12124</name>
</gene>
<name>A0A653CV78_CALMS</name>
<keyword evidence="1" id="KW-0812">Transmembrane</keyword>
<evidence type="ECO:0000313" key="3">
    <source>
        <dbReference type="Proteomes" id="UP000410492"/>
    </source>
</evidence>
<feature type="transmembrane region" description="Helical" evidence="1">
    <location>
        <begin position="6"/>
        <end position="25"/>
    </location>
</feature>
<evidence type="ECO:0000256" key="1">
    <source>
        <dbReference type="SAM" id="Phobius"/>
    </source>
</evidence>
<protein>
    <submittedName>
        <fullName evidence="2">Uncharacterized protein</fullName>
    </submittedName>
</protein>
<keyword evidence="1" id="KW-1133">Transmembrane helix</keyword>
<dbReference type="Proteomes" id="UP000410492">
    <property type="component" value="Unassembled WGS sequence"/>
</dbReference>
<keyword evidence="3" id="KW-1185">Reference proteome</keyword>
<reference evidence="2 3" key="1">
    <citation type="submission" date="2019-01" db="EMBL/GenBank/DDBJ databases">
        <authorList>
            <person name="Sayadi A."/>
        </authorList>
    </citation>
    <scope>NUCLEOTIDE SEQUENCE [LARGE SCALE GENOMIC DNA]</scope>
</reference>
<keyword evidence="1" id="KW-0472">Membrane</keyword>
<dbReference type="AlphaFoldDB" id="A0A653CV78"/>
<dbReference type="EMBL" id="CAACVG010009009">
    <property type="protein sequence ID" value="VEN51756.1"/>
    <property type="molecule type" value="Genomic_DNA"/>
</dbReference>
<evidence type="ECO:0000313" key="2">
    <source>
        <dbReference type="EMBL" id="VEN51756.1"/>
    </source>
</evidence>